<organism evidence="1 2">
    <name type="scientific">Limnoglobus roseus</name>
    <dbReference type="NCBI Taxonomy" id="2598579"/>
    <lineage>
        <taxon>Bacteria</taxon>
        <taxon>Pseudomonadati</taxon>
        <taxon>Planctomycetota</taxon>
        <taxon>Planctomycetia</taxon>
        <taxon>Gemmatales</taxon>
        <taxon>Gemmataceae</taxon>
        <taxon>Limnoglobus</taxon>
    </lineage>
</organism>
<keyword evidence="2" id="KW-1185">Reference proteome</keyword>
<dbReference type="RefSeq" id="WP_149108671.1">
    <property type="nucleotide sequence ID" value="NZ_CP042425.1"/>
</dbReference>
<evidence type="ECO:0000313" key="1">
    <source>
        <dbReference type="EMBL" id="QEL13725.1"/>
    </source>
</evidence>
<name>A0A5C1A5U8_9BACT</name>
<proteinExistence type="predicted"/>
<dbReference type="AlphaFoldDB" id="A0A5C1A5U8"/>
<dbReference type="Proteomes" id="UP000324974">
    <property type="component" value="Chromosome"/>
</dbReference>
<dbReference type="KEGG" id="lrs:PX52LOC_00583"/>
<accession>A0A5C1A5U8</accession>
<gene>
    <name evidence="1" type="ORF">PX52LOC_00583</name>
</gene>
<protein>
    <submittedName>
        <fullName evidence="1">Uncharacterized protein</fullName>
    </submittedName>
</protein>
<reference evidence="2" key="1">
    <citation type="submission" date="2019-08" db="EMBL/GenBank/DDBJ databases">
        <title>Limnoglobus roseus gen. nov., sp. nov., a novel freshwater planctomycete with a giant genome from the family Gemmataceae.</title>
        <authorList>
            <person name="Kulichevskaya I.S."/>
            <person name="Naumoff D.G."/>
            <person name="Miroshnikov K."/>
            <person name="Ivanova A."/>
            <person name="Philippov D.A."/>
            <person name="Hakobyan A."/>
            <person name="Rijpstra I.C."/>
            <person name="Sinninghe Damste J.S."/>
            <person name="Liesack W."/>
            <person name="Dedysh S.N."/>
        </authorList>
    </citation>
    <scope>NUCLEOTIDE SEQUENCE [LARGE SCALE GENOMIC DNA]</scope>
    <source>
        <strain evidence="2">PX52</strain>
    </source>
</reference>
<dbReference type="EMBL" id="CP042425">
    <property type="protein sequence ID" value="QEL13725.1"/>
    <property type="molecule type" value="Genomic_DNA"/>
</dbReference>
<sequence length="342" mass="37901">MIALDKLRSALVSPQPWSALDRLVRAELSQGRLTRQIREELIGMEEQARDTPGFNDDSEEALHDIIDALAGICPAQYAYQNPPVLPTEEEIAELPLRAQLALAVRCSDIVFPLSQVDTRGNPPIKREACRLAFETLTQNLSAPLPNDFAVAPKLVEAISMEAFEQVNEVTQENGEILTIHSGGHVINASSKVLSTAMFALRSIVQGNAEELSSHVKTCLDLVANATLRYGDFKPYLRRIFDDLMRVSETLGWSDDALVSLDVFGPKFRAMPPRDWPQDMGHTSHSCVPIDLAQNQDIGERELIEETLNIFNALNEYHISRGGQPLTLNDLQPFIPALVRVGV</sequence>
<dbReference type="OrthoDB" id="303359at2"/>
<evidence type="ECO:0000313" key="2">
    <source>
        <dbReference type="Proteomes" id="UP000324974"/>
    </source>
</evidence>